<accession>A0A3P1CDH8</accession>
<protein>
    <recommendedName>
        <fullName evidence="3">DUF4595 domain-containing protein</fullName>
    </recommendedName>
</protein>
<comment type="caution">
    <text evidence="1">The sequence shown here is derived from an EMBL/GenBank/DDBJ whole genome shotgun (WGS) entry which is preliminary data.</text>
</comment>
<organism evidence="1 2">
    <name type="scientific">Larkinella knui</name>
    <dbReference type="NCBI Taxonomy" id="2025310"/>
    <lineage>
        <taxon>Bacteria</taxon>
        <taxon>Pseudomonadati</taxon>
        <taxon>Bacteroidota</taxon>
        <taxon>Cytophagia</taxon>
        <taxon>Cytophagales</taxon>
        <taxon>Spirosomataceae</taxon>
        <taxon>Larkinella</taxon>
    </lineage>
</organism>
<name>A0A3P1CDH8_9BACT</name>
<keyword evidence="2" id="KW-1185">Reference proteome</keyword>
<sequence>MFQFIAQKSTIARLKALVATSKTALYLAASLSVFSCQETSPVHPDGAQSPTSTVARNQARLASPAALKKYRLIQWGEQTLTYYPDGRIKRSLFGPDVAGNDHYRQSYSYSAGILSPSGTVEVRYSRSVPDSRNMRETYWYNDTGHCYKYKQVVDEGVNGVHTYTSILAYNSKGQMTDCLFGSGRAHYDYNADGDLVKVTFLNAQLVPTETHTLSYTPSNGGPPVNDLYPLHSEWMEPFEHYLPYFGQPSKHLVQSVVIKRLYGQVADTNVFYSYVRNADGYVTQRKTYHKLGGAPIETKQYEYEITLINIPN</sequence>
<reference evidence="1 2" key="1">
    <citation type="submission" date="2018-11" db="EMBL/GenBank/DDBJ databases">
        <authorList>
            <person name="Zhou Z."/>
            <person name="Wang G."/>
        </authorList>
    </citation>
    <scope>NUCLEOTIDE SEQUENCE [LARGE SCALE GENOMIC DNA]</scope>
    <source>
        <strain evidence="1 2">KCTC42998</strain>
    </source>
</reference>
<evidence type="ECO:0008006" key="3">
    <source>
        <dbReference type="Google" id="ProtNLM"/>
    </source>
</evidence>
<dbReference type="OrthoDB" id="951589at2"/>
<dbReference type="EMBL" id="RQJP01000005">
    <property type="protein sequence ID" value="RRB11298.1"/>
    <property type="molecule type" value="Genomic_DNA"/>
</dbReference>
<dbReference type="AlphaFoldDB" id="A0A3P1CDH8"/>
<evidence type="ECO:0000313" key="2">
    <source>
        <dbReference type="Proteomes" id="UP000274271"/>
    </source>
</evidence>
<gene>
    <name evidence="1" type="ORF">EHT87_22675</name>
</gene>
<dbReference type="Proteomes" id="UP000274271">
    <property type="component" value="Unassembled WGS sequence"/>
</dbReference>
<proteinExistence type="predicted"/>
<evidence type="ECO:0000313" key="1">
    <source>
        <dbReference type="EMBL" id="RRB11298.1"/>
    </source>
</evidence>